<keyword evidence="2" id="KW-1133">Transmembrane helix</keyword>
<sequence length="294" mass="31402">MRLVLLAWVTGVWWLQQASVLPSGAGFGAAVGAAAAVLVVWVGWAAVRAKWRAGHGASGNGVPHRCAMVLMAVCVGVFGYAWAAWRAELRLGDRLPAALEGQDLIVEGVVAGLPATLDGGVRFAFDVDRAYVARRGCEGQGDTRVSSKPAPAEGGRDERGDGRAAPACSDVPMPRHIELVWSRQPAWGGRRNEVTGLSDQVRAPQAIDDASARGTVPRAGERWRLPVKVSAPRGVANWHGFDAELTALMRGIRASGYVRAGYGKRRASPEQGQRQGQRAMRLEVGPVQGYRWVA</sequence>
<evidence type="ECO:0000259" key="3">
    <source>
        <dbReference type="Pfam" id="PF13567"/>
    </source>
</evidence>
<keyword evidence="2" id="KW-0472">Membrane</keyword>
<protein>
    <submittedName>
        <fullName evidence="4">ComE operon protein 3</fullName>
    </submittedName>
</protein>
<dbReference type="EMBL" id="CABPSD010000006">
    <property type="protein sequence ID" value="VVE09687.1"/>
    <property type="molecule type" value="Genomic_DNA"/>
</dbReference>
<keyword evidence="5" id="KW-1185">Reference proteome</keyword>
<dbReference type="Pfam" id="PF13567">
    <property type="entry name" value="DUF4131"/>
    <property type="match status" value="1"/>
</dbReference>
<keyword evidence="2" id="KW-0812">Transmembrane</keyword>
<feature type="transmembrane region" description="Helical" evidence="2">
    <location>
        <begin position="28"/>
        <end position="47"/>
    </location>
</feature>
<accession>A0A5E4VBM9</accession>
<proteinExistence type="predicted"/>
<feature type="transmembrane region" description="Helical" evidence="2">
    <location>
        <begin position="67"/>
        <end position="85"/>
    </location>
</feature>
<reference evidence="4 5" key="1">
    <citation type="submission" date="2019-08" db="EMBL/GenBank/DDBJ databases">
        <authorList>
            <person name="Peeters C."/>
        </authorList>
    </citation>
    <scope>NUCLEOTIDE SEQUENCE [LARGE SCALE GENOMIC DNA]</scope>
    <source>
        <strain evidence="4 5">LMG 31116</strain>
    </source>
</reference>
<dbReference type="Proteomes" id="UP000368474">
    <property type="component" value="Unassembled WGS sequence"/>
</dbReference>
<evidence type="ECO:0000313" key="4">
    <source>
        <dbReference type="EMBL" id="VVE09687.1"/>
    </source>
</evidence>
<dbReference type="InterPro" id="IPR025405">
    <property type="entry name" value="DUF4131"/>
</dbReference>
<name>A0A5E4VBM9_9BURK</name>
<evidence type="ECO:0000256" key="1">
    <source>
        <dbReference type="SAM" id="MobiDB-lite"/>
    </source>
</evidence>
<dbReference type="RefSeq" id="WP_150567004.1">
    <property type="nucleotide sequence ID" value="NZ_CABPSD010000006.1"/>
</dbReference>
<dbReference type="AlphaFoldDB" id="A0A5E4VBM9"/>
<organism evidence="4 5">
    <name type="scientific">Pandoraea morbifera</name>
    <dbReference type="NCBI Taxonomy" id="2508300"/>
    <lineage>
        <taxon>Bacteria</taxon>
        <taxon>Pseudomonadati</taxon>
        <taxon>Pseudomonadota</taxon>
        <taxon>Betaproteobacteria</taxon>
        <taxon>Burkholderiales</taxon>
        <taxon>Burkholderiaceae</taxon>
        <taxon>Pandoraea</taxon>
    </lineage>
</organism>
<evidence type="ECO:0000313" key="5">
    <source>
        <dbReference type="Proteomes" id="UP000368474"/>
    </source>
</evidence>
<gene>
    <name evidence="4" type="primary">comEC_1</name>
    <name evidence="4" type="ORF">PMO31116_02541</name>
</gene>
<evidence type="ECO:0000256" key="2">
    <source>
        <dbReference type="SAM" id="Phobius"/>
    </source>
</evidence>
<feature type="domain" description="DUF4131" evidence="3">
    <location>
        <begin position="27"/>
        <end position="153"/>
    </location>
</feature>
<feature type="region of interest" description="Disordered" evidence="1">
    <location>
        <begin position="138"/>
        <end position="164"/>
    </location>
</feature>